<organism evidence="6 7">
    <name type="scientific">Novipirellula herctigrandis</name>
    <dbReference type="NCBI Taxonomy" id="2527986"/>
    <lineage>
        <taxon>Bacteria</taxon>
        <taxon>Pseudomonadati</taxon>
        <taxon>Planctomycetota</taxon>
        <taxon>Planctomycetia</taxon>
        <taxon>Pirellulales</taxon>
        <taxon>Pirellulaceae</taxon>
        <taxon>Novipirellula</taxon>
    </lineage>
</organism>
<accession>A0A5C5Z9M4</accession>
<dbReference type="EMBL" id="SJPJ01000001">
    <property type="protein sequence ID" value="TWT84024.1"/>
    <property type="molecule type" value="Genomic_DNA"/>
</dbReference>
<dbReference type="FunFam" id="3.40.50.300:FF:000032">
    <property type="entry name" value="Export ABC transporter ATP-binding protein"/>
    <property type="match status" value="1"/>
</dbReference>
<reference evidence="6 7" key="1">
    <citation type="submission" date="2019-02" db="EMBL/GenBank/DDBJ databases">
        <title>Deep-cultivation of Planctomycetes and their phenomic and genomic characterization uncovers novel biology.</title>
        <authorList>
            <person name="Wiegand S."/>
            <person name="Jogler M."/>
            <person name="Boedeker C."/>
            <person name="Pinto D."/>
            <person name="Vollmers J."/>
            <person name="Rivas-Marin E."/>
            <person name="Kohn T."/>
            <person name="Peeters S.H."/>
            <person name="Heuer A."/>
            <person name="Rast P."/>
            <person name="Oberbeckmann S."/>
            <person name="Bunk B."/>
            <person name="Jeske O."/>
            <person name="Meyerdierks A."/>
            <person name="Storesund J.E."/>
            <person name="Kallscheuer N."/>
            <person name="Luecker S."/>
            <person name="Lage O.M."/>
            <person name="Pohl T."/>
            <person name="Merkel B.J."/>
            <person name="Hornburger P."/>
            <person name="Mueller R.-W."/>
            <person name="Bruemmer F."/>
            <person name="Labrenz M."/>
            <person name="Spormann A.M."/>
            <person name="Op Den Camp H."/>
            <person name="Overmann J."/>
            <person name="Amann R."/>
            <person name="Jetten M.S.M."/>
            <person name="Mascher T."/>
            <person name="Medema M.H."/>
            <person name="Devos D.P."/>
            <person name="Kaster A.-K."/>
            <person name="Ovreas L."/>
            <person name="Rohde M."/>
            <person name="Galperin M.Y."/>
            <person name="Jogler C."/>
        </authorList>
    </citation>
    <scope>NUCLEOTIDE SEQUENCE [LARGE SCALE GENOMIC DNA]</scope>
    <source>
        <strain evidence="6 7">CA13</strain>
    </source>
</reference>
<dbReference type="InterPro" id="IPR003593">
    <property type="entry name" value="AAA+_ATPase"/>
</dbReference>
<evidence type="ECO:0000313" key="6">
    <source>
        <dbReference type="EMBL" id="TWT84024.1"/>
    </source>
</evidence>
<evidence type="ECO:0000256" key="2">
    <source>
        <dbReference type="ARBA" id="ARBA00022741"/>
    </source>
</evidence>
<dbReference type="Proteomes" id="UP000315010">
    <property type="component" value="Unassembled WGS sequence"/>
</dbReference>
<dbReference type="RefSeq" id="WP_146401532.1">
    <property type="nucleotide sequence ID" value="NZ_SJPJ01000001.1"/>
</dbReference>
<dbReference type="PROSITE" id="PS50893">
    <property type="entry name" value="ABC_TRANSPORTER_2"/>
    <property type="match status" value="1"/>
</dbReference>
<dbReference type="InterPro" id="IPR027417">
    <property type="entry name" value="P-loop_NTPase"/>
</dbReference>
<comment type="caution">
    <text evidence="6">The sequence shown here is derived from an EMBL/GenBank/DDBJ whole genome shotgun (WGS) entry which is preliminary data.</text>
</comment>
<dbReference type="InterPro" id="IPR003439">
    <property type="entry name" value="ABC_transporter-like_ATP-bd"/>
</dbReference>
<dbReference type="GO" id="GO:0098796">
    <property type="term" value="C:membrane protein complex"/>
    <property type="evidence" value="ECO:0007669"/>
    <property type="project" value="UniProtKB-ARBA"/>
</dbReference>
<keyword evidence="2" id="KW-0547">Nucleotide-binding</keyword>
<evidence type="ECO:0000256" key="4">
    <source>
        <dbReference type="ARBA" id="ARBA00038388"/>
    </source>
</evidence>
<comment type="similarity">
    <text evidence="4">Belongs to the ABC transporter superfamily. Macrolide exporter (TC 3.A.1.122) family.</text>
</comment>
<dbReference type="GO" id="GO:0016887">
    <property type="term" value="F:ATP hydrolysis activity"/>
    <property type="evidence" value="ECO:0007669"/>
    <property type="project" value="InterPro"/>
</dbReference>
<dbReference type="PANTHER" id="PTHR24220:SF86">
    <property type="entry name" value="ABC TRANSPORTER ABCH.1"/>
    <property type="match status" value="1"/>
</dbReference>
<dbReference type="CDD" id="cd03255">
    <property type="entry name" value="ABC_MJ0796_LolCDE_FtsE"/>
    <property type="match status" value="1"/>
</dbReference>
<dbReference type="EC" id="3.6.3.-" evidence="6"/>
<sequence length="224" mass="24261">MNNQSVLVELVGVSRHYADGDVLALDQVDLSIGRGEFIAIVGPSGCGKSTLLNMIGALDRPTSGTVRFDGQIVDAAMNLDALRSKQIGFVFQSFYLLPNLTAEENVQLPMFGDGRHVSEHRQAANTLLDSVGLSDRTKHFSWQLSNGQRQRVAIARALANSPSLVLADEPTGALDSESGDTVMQMLDQFCRGSDRTLVVVTHDISIAERADRIVQLHDGKIVSD</sequence>
<dbReference type="Pfam" id="PF00005">
    <property type="entry name" value="ABC_tran"/>
    <property type="match status" value="1"/>
</dbReference>
<dbReference type="Gene3D" id="3.40.50.300">
    <property type="entry name" value="P-loop containing nucleotide triphosphate hydrolases"/>
    <property type="match status" value="1"/>
</dbReference>
<gene>
    <name evidence="6" type="primary">lolD_5</name>
    <name evidence="6" type="ORF">CA13_54980</name>
</gene>
<feature type="domain" description="ABC transporter" evidence="5">
    <location>
        <begin position="8"/>
        <end position="224"/>
    </location>
</feature>
<dbReference type="SMART" id="SM00382">
    <property type="entry name" value="AAA"/>
    <property type="match status" value="1"/>
</dbReference>
<keyword evidence="6" id="KW-0378">Hydrolase</keyword>
<dbReference type="InterPro" id="IPR017911">
    <property type="entry name" value="MacB-like_ATP-bd"/>
</dbReference>
<evidence type="ECO:0000313" key="7">
    <source>
        <dbReference type="Proteomes" id="UP000315010"/>
    </source>
</evidence>
<evidence type="ECO:0000259" key="5">
    <source>
        <dbReference type="PROSITE" id="PS50893"/>
    </source>
</evidence>
<dbReference type="SUPFAM" id="SSF52540">
    <property type="entry name" value="P-loop containing nucleoside triphosphate hydrolases"/>
    <property type="match status" value="1"/>
</dbReference>
<keyword evidence="6" id="KW-0449">Lipoprotein</keyword>
<evidence type="ECO:0000256" key="3">
    <source>
        <dbReference type="ARBA" id="ARBA00022840"/>
    </source>
</evidence>
<proteinExistence type="inferred from homology"/>
<name>A0A5C5Z9M4_9BACT</name>
<keyword evidence="1" id="KW-0813">Transport</keyword>
<dbReference type="AlphaFoldDB" id="A0A5C5Z9M4"/>
<dbReference type="GO" id="GO:0005886">
    <property type="term" value="C:plasma membrane"/>
    <property type="evidence" value="ECO:0007669"/>
    <property type="project" value="TreeGrafter"/>
</dbReference>
<evidence type="ECO:0000256" key="1">
    <source>
        <dbReference type="ARBA" id="ARBA00022448"/>
    </source>
</evidence>
<keyword evidence="3 6" id="KW-0067">ATP-binding</keyword>
<dbReference type="OrthoDB" id="273392at2"/>
<dbReference type="GO" id="GO:0005524">
    <property type="term" value="F:ATP binding"/>
    <property type="evidence" value="ECO:0007669"/>
    <property type="project" value="UniProtKB-KW"/>
</dbReference>
<dbReference type="InterPro" id="IPR015854">
    <property type="entry name" value="ABC_transpr_LolD-like"/>
</dbReference>
<dbReference type="PANTHER" id="PTHR24220">
    <property type="entry name" value="IMPORT ATP-BINDING PROTEIN"/>
    <property type="match status" value="1"/>
</dbReference>
<protein>
    <submittedName>
        <fullName evidence="6">Lipoprotein-releasing system ATP-binding protein LolD</fullName>
        <ecNumber evidence="6">3.6.3.-</ecNumber>
    </submittedName>
</protein>
<dbReference type="GO" id="GO:0022857">
    <property type="term" value="F:transmembrane transporter activity"/>
    <property type="evidence" value="ECO:0007669"/>
    <property type="project" value="UniProtKB-ARBA"/>
</dbReference>
<keyword evidence="7" id="KW-1185">Reference proteome</keyword>